<proteinExistence type="predicted"/>
<dbReference type="AlphaFoldDB" id="A0A6G3XW66"/>
<name>A0A6G3XW66_9ACTN</name>
<sequence length="128" mass="13646">MLGFVRALGAADVALRQAVPSLRRPADLLVPARSGEIGRKGEAGGYAYAVHGAGCRLTSPDGVDVDVDFTADGREIFDLWRLGRYARSLPSCAVPPADALRSAVEGLPDLLTEVRPGWFTVSRTPGRR</sequence>
<organism evidence="2">
    <name type="scientific">Streptomyces sp. SID7499</name>
    <dbReference type="NCBI Taxonomy" id="2706086"/>
    <lineage>
        <taxon>Bacteria</taxon>
        <taxon>Bacillati</taxon>
        <taxon>Actinomycetota</taxon>
        <taxon>Actinomycetes</taxon>
        <taxon>Kitasatosporales</taxon>
        <taxon>Streptomycetaceae</taxon>
        <taxon>Streptomyces</taxon>
    </lineage>
</organism>
<protein>
    <recommendedName>
        <fullName evidence="1">DUF6896 domain-containing protein</fullName>
    </recommendedName>
</protein>
<accession>A0A6G3XW66</accession>
<evidence type="ECO:0000259" key="1">
    <source>
        <dbReference type="Pfam" id="PF21837"/>
    </source>
</evidence>
<reference evidence="2" key="1">
    <citation type="submission" date="2020-01" db="EMBL/GenBank/DDBJ databases">
        <title>Insect and environment-associated Actinomycetes.</title>
        <authorList>
            <person name="Currrie C."/>
            <person name="Chevrette M."/>
            <person name="Carlson C."/>
            <person name="Stubbendieck R."/>
            <person name="Wendt-Pienkowski E."/>
        </authorList>
    </citation>
    <scope>NUCLEOTIDE SEQUENCE</scope>
    <source>
        <strain evidence="2">SID7499</strain>
    </source>
</reference>
<dbReference type="Pfam" id="PF21837">
    <property type="entry name" value="DUF6896"/>
    <property type="match status" value="1"/>
</dbReference>
<dbReference type="InterPro" id="IPR054191">
    <property type="entry name" value="DUF6896"/>
</dbReference>
<evidence type="ECO:0000313" key="2">
    <source>
        <dbReference type="EMBL" id="NEE22075.1"/>
    </source>
</evidence>
<comment type="caution">
    <text evidence="2">The sequence shown here is derived from an EMBL/GenBank/DDBJ whole genome shotgun (WGS) entry which is preliminary data.</text>
</comment>
<feature type="domain" description="DUF6896" evidence="1">
    <location>
        <begin position="4"/>
        <end position="108"/>
    </location>
</feature>
<dbReference type="EMBL" id="JAAGMN010009538">
    <property type="protein sequence ID" value="NEE22075.1"/>
    <property type="molecule type" value="Genomic_DNA"/>
</dbReference>
<gene>
    <name evidence="2" type="ORF">G3M58_88395</name>
</gene>